<sequence length="478" mass="55515">MAQHWQEMLPIDRYTVAASGLLHDYDRKVLTLLYQPLIGSACFSLYMTLWAELEENRLWSSSNSHHSLMNFIGMGLKDIYEARIKLEGIGLLKVYVNKDEETRSFIYELLPPLTPEQFFLDGMLNIYLYKKLGRNQFMRLKRFFSDQKVQRAAGYEEVTKAFQDVFESGHPVSFEVDDEVEQMMNEKDGEGYIGRNEQDGIQVSNEAFNFELLQAGLNESLVPKKALTVKVRESISNLAFLYGIDPIQMKNIVISAVNEDNEINIEELRKSARDWYQFQNHDQLPSLIDRVQPAIHQTQKEHPATQEEELIRYLEITSPRQLLKDISGGAEPSKGDLQIIEDVMFQQKLLPGVINVLIQYVMLKTDMKLTKGYVEKIAGHWARKKIKTPQEAMLLAKKEHRQYLDWAEGKKTASTNGNKKKPIRTEMLPDWFDEKDSTANKKKETQQHSSEKDQDELQMKKRELNEKLKKLRSQEVTD</sequence>
<comment type="caution">
    <text evidence="5">The sequence shown here is derived from an EMBL/GenBank/DDBJ whole genome shotgun (WGS) entry which is preliminary data.</text>
</comment>
<evidence type="ECO:0000313" key="5">
    <source>
        <dbReference type="EMBL" id="KON86791.1"/>
    </source>
</evidence>
<protein>
    <submittedName>
        <fullName evidence="5">Replication initiation and membrane attachment protein</fullName>
    </submittedName>
</protein>
<dbReference type="InterPro" id="IPR058660">
    <property type="entry name" value="WHD_DnaB"/>
</dbReference>
<evidence type="ECO:0000256" key="2">
    <source>
        <dbReference type="SAM" id="MobiDB-lite"/>
    </source>
</evidence>
<dbReference type="EMBL" id="LGUF01000007">
    <property type="protein sequence ID" value="KON86791.1"/>
    <property type="molecule type" value="Genomic_DNA"/>
</dbReference>
<dbReference type="Pfam" id="PF07261">
    <property type="entry name" value="DnaB_2"/>
    <property type="match status" value="1"/>
</dbReference>
<feature type="region of interest" description="Disordered" evidence="2">
    <location>
        <begin position="407"/>
        <end position="478"/>
    </location>
</feature>
<evidence type="ECO:0000313" key="6">
    <source>
        <dbReference type="Proteomes" id="UP000037109"/>
    </source>
</evidence>
<feature type="domain" description="DnaB/C C-terminal" evidence="3">
    <location>
        <begin position="332"/>
        <end position="393"/>
    </location>
</feature>
<accession>A0A0M0GBJ2</accession>
<name>A0A0M0GBJ2_SPOGL</name>
<evidence type="ECO:0000256" key="1">
    <source>
        <dbReference type="ARBA" id="ARBA00093462"/>
    </source>
</evidence>
<organism evidence="5 6">
    <name type="scientific">Sporosarcina globispora</name>
    <name type="common">Bacillus globisporus</name>
    <dbReference type="NCBI Taxonomy" id="1459"/>
    <lineage>
        <taxon>Bacteria</taxon>
        <taxon>Bacillati</taxon>
        <taxon>Bacillota</taxon>
        <taxon>Bacilli</taxon>
        <taxon>Bacillales</taxon>
        <taxon>Caryophanaceae</taxon>
        <taxon>Sporosarcina</taxon>
    </lineage>
</organism>
<gene>
    <name evidence="5" type="ORF">AF332_08255</name>
</gene>
<feature type="compositionally biased region" description="Basic and acidic residues" evidence="2">
    <location>
        <begin position="432"/>
        <end position="478"/>
    </location>
</feature>
<dbReference type="PATRIC" id="fig|1459.3.peg.1751"/>
<dbReference type="STRING" id="1459.AF332_08255"/>
<dbReference type="Pfam" id="PF25888">
    <property type="entry name" value="WHD_DnaB"/>
    <property type="match status" value="1"/>
</dbReference>
<dbReference type="InterPro" id="IPR034829">
    <property type="entry name" value="DnaD-like_sf"/>
</dbReference>
<comment type="similarity">
    <text evidence="1">Belongs to the DnaB/DnaD family.</text>
</comment>
<dbReference type="Gene3D" id="1.10.10.630">
    <property type="entry name" value="DnaD domain-like"/>
    <property type="match status" value="1"/>
</dbReference>
<dbReference type="InterPro" id="IPR006343">
    <property type="entry name" value="DnaB/C_C"/>
</dbReference>
<reference evidence="6" key="1">
    <citation type="submission" date="2015-07" db="EMBL/GenBank/DDBJ databases">
        <title>Fjat-10036 dsm4.</title>
        <authorList>
            <person name="Liu B."/>
            <person name="Wang J."/>
            <person name="Zhu Y."/>
            <person name="Liu G."/>
            <person name="Chen Q."/>
            <person name="Chen Z."/>
            <person name="Lan J."/>
            <person name="Che J."/>
            <person name="Ge C."/>
            <person name="Shi H."/>
            <person name="Pan Z."/>
            <person name="Liu X."/>
        </authorList>
    </citation>
    <scope>NUCLEOTIDE SEQUENCE [LARGE SCALE GENOMIC DNA]</scope>
    <source>
        <strain evidence="6">DSM 4</strain>
    </source>
</reference>
<proteinExistence type="inferred from homology"/>
<keyword evidence="6" id="KW-1185">Reference proteome</keyword>
<dbReference type="RefSeq" id="WP_053434157.1">
    <property type="nucleotide sequence ID" value="NZ_LGUF01000007.1"/>
</dbReference>
<evidence type="ECO:0000259" key="4">
    <source>
        <dbReference type="Pfam" id="PF25888"/>
    </source>
</evidence>
<dbReference type="Proteomes" id="UP000037109">
    <property type="component" value="Unassembled WGS sequence"/>
</dbReference>
<feature type="domain" description="Replicative helicase loading/DNA remodeling protein DnaB N-terminal winged helix" evidence="4">
    <location>
        <begin position="8"/>
        <end position="271"/>
    </location>
</feature>
<evidence type="ECO:0000259" key="3">
    <source>
        <dbReference type="Pfam" id="PF07261"/>
    </source>
</evidence>
<dbReference type="AlphaFoldDB" id="A0A0M0GBJ2"/>
<dbReference type="OrthoDB" id="2082007at2"/>